<dbReference type="AlphaFoldDB" id="A0AB34SA22"/>
<gene>
    <name evidence="1" type="ORF">TZ88_00917</name>
</gene>
<accession>A0AB34SA22</accession>
<protein>
    <recommendedName>
        <fullName evidence="3">Transposase</fullName>
    </recommendedName>
</protein>
<sequence length="42" mass="4713">MNTYVQKKIANTKLTLSEMSGGYQRMVTSMKKLGFSATLKLI</sequence>
<comment type="caution">
    <text evidence="1">The sequence shown here is derived from an EMBL/GenBank/DDBJ whole genome shotgun (WGS) entry which is preliminary data.</text>
</comment>
<evidence type="ECO:0000313" key="1">
    <source>
        <dbReference type="EMBL" id="KJQ64683.1"/>
    </source>
</evidence>
<organism evidence="1 2">
    <name type="scientific">Streptococcus gordonii</name>
    <dbReference type="NCBI Taxonomy" id="1302"/>
    <lineage>
        <taxon>Bacteria</taxon>
        <taxon>Bacillati</taxon>
        <taxon>Bacillota</taxon>
        <taxon>Bacilli</taxon>
        <taxon>Lactobacillales</taxon>
        <taxon>Streptococcaceae</taxon>
        <taxon>Streptococcus</taxon>
    </lineage>
</organism>
<dbReference type="EMBL" id="JYGN01000003">
    <property type="protein sequence ID" value="KJQ64683.1"/>
    <property type="molecule type" value="Genomic_DNA"/>
</dbReference>
<evidence type="ECO:0000313" key="2">
    <source>
        <dbReference type="Proteomes" id="UP000033375"/>
    </source>
</evidence>
<dbReference type="Proteomes" id="UP000033375">
    <property type="component" value="Unassembled WGS sequence"/>
</dbReference>
<proteinExistence type="predicted"/>
<evidence type="ECO:0008006" key="3">
    <source>
        <dbReference type="Google" id="ProtNLM"/>
    </source>
</evidence>
<reference evidence="1 2" key="1">
    <citation type="submission" date="2015-02" db="EMBL/GenBank/DDBJ databases">
        <title>Evolution of amylase-binding proteins of oral streptococcal species.</title>
        <authorList>
            <person name="Haase E.M."/>
        </authorList>
    </citation>
    <scope>NUCLEOTIDE SEQUENCE [LARGE SCALE GENOMIC DNA]</scope>
    <source>
        <strain evidence="2">UB10712</strain>
    </source>
</reference>
<name>A0AB34SA22_STRGN</name>